<name>A0A2N3QHS0_9BIFI</name>
<organism evidence="1 2">
    <name type="scientific">Bifidobacterium pseudolongum subsp. globosum</name>
    <dbReference type="NCBI Taxonomy" id="1690"/>
    <lineage>
        <taxon>Bacteria</taxon>
        <taxon>Bacillati</taxon>
        <taxon>Actinomycetota</taxon>
        <taxon>Actinomycetes</taxon>
        <taxon>Bifidobacteriales</taxon>
        <taxon>Bifidobacteriaceae</taxon>
        <taxon>Bifidobacterium</taxon>
    </lineage>
</organism>
<dbReference type="EMBL" id="PCGZ01000005">
    <property type="protein sequence ID" value="PKU90788.1"/>
    <property type="molecule type" value="Genomic_DNA"/>
</dbReference>
<sequence length="229" mass="26326">MQCLSRNIVVTMGERVRPMYEPAREHNTGSFGCETALYNGIMSVYDSCPELSDDAYRIRLIDPRDAEDLLAVYSDKLALPFFNSDNCHGANFYCRTLHDVQESIKYWLIEYHENRAFVRFAVESVETGDVIGTLEMFKREADDYYDDCGILRIDLGTKYERADAIEDILNLVSVPFMTWFGCSKIATKAPLYAVERRAALADAGYAAKRQPLIGHDGTHYYDYWQMLRD</sequence>
<accession>A0A2N3QHS0</accession>
<reference evidence="1 2" key="1">
    <citation type="submission" date="2017-10" db="EMBL/GenBank/DDBJ databases">
        <title>Bifidobacterium genomics.</title>
        <authorList>
            <person name="Lugli G.A."/>
            <person name="Milani C."/>
            <person name="Mancabelli L."/>
        </authorList>
    </citation>
    <scope>NUCLEOTIDE SEQUENCE [LARGE SCALE GENOMIC DNA]</scope>
    <source>
        <strain evidence="1 2">1524B</strain>
    </source>
</reference>
<dbReference type="AlphaFoldDB" id="A0A2N3QHS0"/>
<dbReference type="Gene3D" id="3.40.630.30">
    <property type="match status" value="1"/>
</dbReference>
<evidence type="ECO:0008006" key="3">
    <source>
        <dbReference type="Google" id="ProtNLM"/>
    </source>
</evidence>
<proteinExistence type="predicted"/>
<dbReference type="SUPFAM" id="SSF55729">
    <property type="entry name" value="Acyl-CoA N-acyltransferases (Nat)"/>
    <property type="match status" value="1"/>
</dbReference>
<evidence type="ECO:0000313" key="1">
    <source>
        <dbReference type="EMBL" id="PKU90788.1"/>
    </source>
</evidence>
<protein>
    <recommendedName>
        <fullName evidence="3">N-acetyltransferase</fullName>
    </recommendedName>
</protein>
<comment type="caution">
    <text evidence="1">The sequence shown here is derived from an EMBL/GenBank/DDBJ whole genome shotgun (WGS) entry which is preliminary data.</text>
</comment>
<evidence type="ECO:0000313" key="2">
    <source>
        <dbReference type="Proteomes" id="UP000233730"/>
    </source>
</evidence>
<dbReference type="Proteomes" id="UP000233730">
    <property type="component" value="Unassembled WGS sequence"/>
</dbReference>
<gene>
    <name evidence="1" type="ORF">CQR46_0984</name>
</gene>
<dbReference type="InterPro" id="IPR016181">
    <property type="entry name" value="Acyl_CoA_acyltransferase"/>
</dbReference>